<reference evidence="2 3" key="1">
    <citation type="submission" date="2015-12" db="EMBL/GenBank/DDBJ databases">
        <title>Draft genome sequence of Acidibacillus ferrooxidans ITV001, isolated from a chalcopyrite acid mine drainage site in Brazil.</title>
        <authorList>
            <person name="Dall'Agnol H."/>
            <person name="Nancucheo I."/>
            <person name="Johnson B."/>
            <person name="Oliveira R."/>
            <person name="Leite L."/>
            <person name="Pylro V."/>
            <person name="Nunes G.L."/>
            <person name="Tzotzos G."/>
            <person name="Fernandes G.R."/>
            <person name="Dutra J."/>
            <person name="Orellana S.C."/>
            <person name="Oliveira G."/>
        </authorList>
    </citation>
    <scope>NUCLEOTIDE SEQUENCE [LARGE SCALE GENOMIC DNA]</scope>
    <source>
        <strain evidence="3">ITV01</strain>
    </source>
</reference>
<feature type="compositionally biased region" description="Pro residues" evidence="1">
    <location>
        <begin position="254"/>
        <end position="264"/>
    </location>
</feature>
<dbReference type="AlphaFoldDB" id="A0A101XNA5"/>
<dbReference type="Proteomes" id="UP000053557">
    <property type="component" value="Unassembled WGS sequence"/>
</dbReference>
<proteinExistence type="predicted"/>
<gene>
    <name evidence="2" type="ORF">ATW55_04145</name>
</gene>
<name>A0A101XNA5_9BACL</name>
<feature type="compositionally biased region" description="Polar residues" evidence="1">
    <location>
        <begin position="66"/>
        <end position="82"/>
    </location>
</feature>
<evidence type="ECO:0000313" key="3">
    <source>
        <dbReference type="Proteomes" id="UP000053557"/>
    </source>
</evidence>
<keyword evidence="3" id="KW-1185">Reference proteome</keyword>
<dbReference type="EMBL" id="LPVJ01000072">
    <property type="protein sequence ID" value="KUO94590.1"/>
    <property type="molecule type" value="Genomic_DNA"/>
</dbReference>
<accession>A0A101XNA5</accession>
<evidence type="ECO:0000313" key="2">
    <source>
        <dbReference type="EMBL" id="KUO94590.1"/>
    </source>
</evidence>
<evidence type="ECO:0000256" key="1">
    <source>
        <dbReference type="SAM" id="MobiDB-lite"/>
    </source>
</evidence>
<dbReference type="OrthoDB" id="10006527at2"/>
<protein>
    <submittedName>
        <fullName evidence="2">Uncharacterized protein</fullName>
    </submittedName>
</protein>
<feature type="region of interest" description="Disordered" evidence="1">
    <location>
        <begin position="63"/>
        <end position="82"/>
    </location>
</feature>
<feature type="compositionally biased region" description="Polar residues" evidence="1">
    <location>
        <begin position="24"/>
        <end position="35"/>
    </location>
</feature>
<organism evidence="2 3">
    <name type="scientific">Ferroacidibacillus organovorans</name>
    <dbReference type="NCBI Taxonomy" id="1765683"/>
    <lineage>
        <taxon>Bacteria</taxon>
        <taxon>Bacillati</taxon>
        <taxon>Bacillota</taxon>
        <taxon>Bacilli</taxon>
        <taxon>Bacillales</taxon>
        <taxon>Alicyclobacillaceae</taxon>
        <taxon>Ferroacidibacillus</taxon>
    </lineage>
</organism>
<dbReference type="RefSeq" id="WP_067720377.1">
    <property type="nucleotide sequence ID" value="NZ_LPVJ01000072.1"/>
</dbReference>
<sequence>MKEWVKRFMDLASPQQKVEDKQEATQTVEPEQGNLSGVVEQGGHPPFSPFTMQEGAQTIEGASPQRLPTRTPAANSVSGSTSLPDMIRKRLQGILPKKMTTPLGKGDAGARGLRGRSTRGPFGAGGAYPQQLNSQQHIPQQGMWPTGAGIPQRVNTMANRGMSGAQTPQMPPSQLRIPALRGADRFVPFAGIERMGTPHRRFSMLKRSGLQSSVANPMRRITGGGAQPMSRVGGSPRGWQTSSYIDPYTGQPRGPRPPMPPGFF</sequence>
<feature type="region of interest" description="Disordered" evidence="1">
    <location>
        <begin position="9"/>
        <end position="51"/>
    </location>
</feature>
<comment type="caution">
    <text evidence="2">The sequence shown here is derived from an EMBL/GenBank/DDBJ whole genome shotgun (WGS) entry which is preliminary data.</text>
</comment>
<feature type="region of interest" description="Disordered" evidence="1">
    <location>
        <begin position="220"/>
        <end position="264"/>
    </location>
</feature>